<reference evidence="1" key="1">
    <citation type="submission" date="2020-06" db="EMBL/GenBank/DDBJ databases">
        <title>Paenibacillus sp. nov., isolated from soil.</title>
        <authorList>
            <person name="Seo Y.L."/>
        </authorList>
    </citation>
    <scope>NUCLEOTIDE SEQUENCE [LARGE SCALE GENOMIC DNA]</scope>
    <source>
        <strain evidence="1">JW14</strain>
    </source>
</reference>
<name>A0A850EUP9_9BACL</name>
<dbReference type="RefSeq" id="WP_175372160.1">
    <property type="nucleotide sequence ID" value="NZ_JABWCS010000210.1"/>
</dbReference>
<keyword evidence="2" id="KW-1185">Reference proteome</keyword>
<evidence type="ECO:0000313" key="2">
    <source>
        <dbReference type="Proteomes" id="UP000564806"/>
    </source>
</evidence>
<sequence>MNLKLELKTIMENDYRVSEHYNYMLISELMLENIGSADSELRDTLIYSTFSRWILQNTFTPVQLRTLLYSAWDERHMFYKIGETETDSVFTRSFSVLLLPLILTANRISSFLTTTEIKTIQEKLVQFLNDEKDYRGYVAGKGWAHAVAHAADAIEEISQQVLSTDDMIALLVSIRNVVCTKATVFTNMEEERLTSAVVTLLEHQELEGAVFEEWLTGFLQWDRTKELQEEYKIIFNVKNFFAALYFRLEGRSSPIFAEAVRRVRQELMKPYV</sequence>
<accession>A0A850EUP9</accession>
<evidence type="ECO:0000313" key="1">
    <source>
        <dbReference type="EMBL" id="NUU61651.1"/>
    </source>
</evidence>
<dbReference type="Proteomes" id="UP000564806">
    <property type="component" value="Unassembled WGS sequence"/>
</dbReference>
<dbReference type="InterPro" id="IPR021247">
    <property type="entry name" value="DUF2785"/>
</dbReference>
<dbReference type="AlphaFoldDB" id="A0A850EUP9"/>
<comment type="caution">
    <text evidence="1">The sequence shown here is derived from an EMBL/GenBank/DDBJ whole genome shotgun (WGS) entry which is preliminary data.</text>
</comment>
<dbReference type="Pfam" id="PF10978">
    <property type="entry name" value="DUF2785"/>
    <property type="match status" value="1"/>
</dbReference>
<proteinExistence type="predicted"/>
<dbReference type="EMBL" id="JABWCS010000210">
    <property type="protein sequence ID" value="NUU61651.1"/>
    <property type="molecule type" value="Genomic_DNA"/>
</dbReference>
<gene>
    <name evidence="1" type="ORF">HPT30_15010</name>
</gene>
<protein>
    <submittedName>
        <fullName evidence="1">DUF2785 domain-containing protein</fullName>
    </submittedName>
</protein>
<organism evidence="1 2">
    <name type="scientific">Paenibacillus agri</name>
    <dbReference type="NCBI Taxonomy" id="2744309"/>
    <lineage>
        <taxon>Bacteria</taxon>
        <taxon>Bacillati</taxon>
        <taxon>Bacillota</taxon>
        <taxon>Bacilli</taxon>
        <taxon>Bacillales</taxon>
        <taxon>Paenibacillaceae</taxon>
        <taxon>Paenibacillus</taxon>
    </lineage>
</organism>